<keyword evidence="2" id="KW-1185">Reference proteome</keyword>
<accession>A0ACB9PBS7</accession>
<name>A0ACB9PBS7_BAUVA</name>
<comment type="caution">
    <text evidence="1">The sequence shown here is derived from an EMBL/GenBank/DDBJ whole genome shotgun (WGS) entry which is preliminary data.</text>
</comment>
<dbReference type="EMBL" id="CM039430">
    <property type="protein sequence ID" value="KAI4345930.1"/>
    <property type="molecule type" value="Genomic_DNA"/>
</dbReference>
<dbReference type="Proteomes" id="UP000828941">
    <property type="component" value="Chromosome 5"/>
</dbReference>
<evidence type="ECO:0000313" key="1">
    <source>
        <dbReference type="EMBL" id="KAI4345930.1"/>
    </source>
</evidence>
<reference evidence="1 2" key="1">
    <citation type="journal article" date="2022" name="DNA Res.">
        <title>Chromosomal-level genome assembly of the orchid tree Bauhinia variegata (Leguminosae; Cercidoideae) supports the allotetraploid origin hypothesis of Bauhinia.</title>
        <authorList>
            <person name="Zhong Y."/>
            <person name="Chen Y."/>
            <person name="Zheng D."/>
            <person name="Pang J."/>
            <person name="Liu Y."/>
            <person name="Luo S."/>
            <person name="Meng S."/>
            <person name="Qian L."/>
            <person name="Wei D."/>
            <person name="Dai S."/>
            <person name="Zhou R."/>
        </authorList>
    </citation>
    <scope>NUCLEOTIDE SEQUENCE [LARGE SCALE GENOMIC DNA]</scope>
    <source>
        <strain evidence="1">BV-YZ2020</strain>
    </source>
</reference>
<proteinExistence type="predicted"/>
<gene>
    <name evidence="1" type="ORF">L6164_013015</name>
</gene>
<sequence length="137" mass="15031">MTTVHEFEEIISCKCGFDLCFPGYVVGGVEFENVCEVYNHKRMAFTIQHNTGTGSRVYSPSGPNIGKTPTHPSSQVDPPPPGWHKLNTDASGAHNPGDISFGGIVRDEKSRWVKGYSGHLGYNTELWSIYKGISLTV</sequence>
<protein>
    <submittedName>
        <fullName evidence="1">Uncharacterized protein</fullName>
    </submittedName>
</protein>
<organism evidence="1 2">
    <name type="scientific">Bauhinia variegata</name>
    <name type="common">Purple orchid tree</name>
    <name type="synonym">Phanera variegata</name>
    <dbReference type="NCBI Taxonomy" id="167791"/>
    <lineage>
        <taxon>Eukaryota</taxon>
        <taxon>Viridiplantae</taxon>
        <taxon>Streptophyta</taxon>
        <taxon>Embryophyta</taxon>
        <taxon>Tracheophyta</taxon>
        <taxon>Spermatophyta</taxon>
        <taxon>Magnoliopsida</taxon>
        <taxon>eudicotyledons</taxon>
        <taxon>Gunneridae</taxon>
        <taxon>Pentapetalae</taxon>
        <taxon>rosids</taxon>
        <taxon>fabids</taxon>
        <taxon>Fabales</taxon>
        <taxon>Fabaceae</taxon>
        <taxon>Cercidoideae</taxon>
        <taxon>Cercideae</taxon>
        <taxon>Bauhiniinae</taxon>
        <taxon>Bauhinia</taxon>
    </lineage>
</organism>
<evidence type="ECO:0000313" key="2">
    <source>
        <dbReference type="Proteomes" id="UP000828941"/>
    </source>
</evidence>